<dbReference type="Proteomes" id="UP000522163">
    <property type="component" value="Unassembled WGS sequence"/>
</dbReference>
<comment type="caution">
    <text evidence="2">The sequence shown here is derived from an EMBL/GenBank/DDBJ whole genome shotgun (WGS) entry which is preliminary data.</text>
</comment>
<gene>
    <name evidence="2" type="ORF">HNQ46_000273</name>
</gene>
<accession>A0A7W9SDS6</accession>
<feature type="region of interest" description="Disordered" evidence="1">
    <location>
        <begin position="57"/>
        <end position="77"/>
    </location>
</feature>
<dbReference type="GeneID" id="85013843"/>
<dbReference type="RefSeq" id="WP_183681960.1">
    <property type="nucleotide sequence ID" value="NZ_JACHHH010000001.1"/>
</dbReference>
<evidence type="ECO:0000313" key="2">
    <source>
        <dbReference type="EMBL" id="MBB6040312.1"/>
    </source>
</evidence>
<evidence type="ECO:0000256" key="1">
    <source>
        <dbReference type="SAM" id="MobiDB-lite"/>
    </source>
</evidence>
<dbReference type="EMBL" id="JACHHH010000001">
    <property type="protein sequence ID" value="MBB6040312.1"/>
    <property type="molecule type" value="Genomic_DNA"/>
</dbReference>
<reference evidence="2 3" key="1">
    <citation type="submission" date="2020-08" db="EMBL/GenBank/DDBJ databases">
        <title>Genomic Encyclopedia of Type Strains, Phase IV (KMG-IV): sequencing the most valuable type-strain genomes for metagenomic binning, comparative biology and taxonomic classification.</title>
        <authorList>
            <person name="Goeker M."/>
        </authorList>
    </citation>
    <scope>NUCLEOTIDE SEQUENCE [LARGE SCALE GENOMIC DNA]</scope>
    <source>
        <strain evidence="2 3">DSM 17245</strain>
    </source>
</reference>
<sequence length="269" mass="29783">MKLSRKMNTKEEKALGPFRIFGKSRRANGIIPLRRACLLLALCAGFLVACKEKDTVRKTPGKVESTESTSSVSEEEAMSMAAALDALESKDAASVAAENTNPSSESKIAGSTNSAESVKETDEQGRTYPIDDYPYNPKEDRGKYSLEKPDIVVGDKLYATQINDWYKNFQDYEGKTVSIEGMYMNFGGYTLVGRNGPSCPYCTGGYVNFEFKTDLDLSGLESEKSWIRVKGVLRQGKYSISKDVSQLIYYIEALEVEKMDKPGVNPITD</sequence>
<feature type="region of interest" description="Disordered" evidence="1">
    <location>
        <begin position="92"/>
        <end position="142"/>
    </location>
</feature>
<feature type="compositionally biased region" description="Low complexity" evidence="1">
    <location>
        <begin position="66"/>
        <end position="77"/>
    </location>
</feature>
<name>A0A7W9SDS6_9FIRM</name>
<dbReference type="AlphaFoldDB" id="A0A7W9SDS6"/>
<organism evidence="2 3">
    <name type="scientific">Oribacterium sinus</name>
    <dbReference type="NCBI Taxonomy" id="237576"/>
    <lineage>
        <taxon>Bacteria</taxon>
        <taxon>Bacillati</taxon>
        <taxon>Bacillota</taxon>
        <taxon>Clostridia</taxon>
        <taxon>Lachnospirales</taxon>
        <taxon>Lachnospiraceae</taxon>
        <taxon>Oribacterium</taxon>
    </lineage>
</organism>
<evidence type="ECO:0000313" key="3">
    <source>
        <dbReference type="Proteomes" id="UP000522163"/>
    </source>
</evidence>
<feature type="compositionally biased region" description="Polar residues" evidence="1">
    <location>
        <begin position="97"/>
        <end position="116"/>
    </location>
</feature>
<protein>
    <submittedName>
        <fullName evidence="2">Uncharacterized protein</fullName>
    </submittedName>
</protein>
<proteinExistence type="predicted"/>